<evidence type="ECO:0000256" key="1">
    <source>
        <dbReference type="SAM" id="MobiDB-lite"/>
    </source>
</evidence>
<keyword evidence="3" id="KW-1185">Reference proteome</keyword>
<feature type="compositionally biased region" description="Basic and acidic residues" evidence="1">
    <location>
        <begin position="14"/>
        <end position="32"/>
    </location>
</feature>
<reference evidence="2 3" key="1">
    <citation type="submission" date="2015-07" db="EMBL/GenBank/DDBJ databases">
        <title>Emmonsia species relationships and genome sequence.</title>
        <authorList>
            <person name="Cuomo C.A."/>
            <person name="Schwartz I.S."/>
            <person name="Kenyon C."/>
            <person name="de Hoog G.S."/>
            <person name="Govender N.P."/>
            <person name="Botha A."/>
            <person name="Moreno L."/>
            <person name="de Vries M."/>
            <person name="Munoz J.F."/>
            <person name="Stielow J.B."/>
        </authorList>
    </citation>
    <scope>NUCLEOTIDE SEQUENCE [LARGE SCALE GENOMIC DNA]</scope>
    <source>
        <strain evidence="2 3">CBS 136260</strain>
    </source>
</reference>
<dbReference type="Proteomes" id="UP000091918">
    <property type="component" value="Unassembled WGS sequence"/>
</dbReference>
<feature type="region of interest" description="Disordered" evidence="1">
    <location>
        <begin position="14"/>
        <end position="34"/>
    </location>
</feature>
<protein>
    <submittedName>
        <fullName evidence="2">Uncharacterized protein</fullName>
    </submittedName>
</protein>
<organism evidence="2 3">
    <name type="scientific">Emergomyces africanus</name>
    <dbReference type="NCBI Taxonomy" id="1955775"/>
    <lineage>
        <taxon>Eukaryota</taxon>
        <taxon>Fungi</taxon>
        <taxon>Dikarya</taxon>
        <taxon>Ascomycota</taxon>
        <taxon>Pezizomycotina</taxon>
        <taxon>Eurotiomycetes</taxon>
        <taxon>Eurotiomycetidae</taxon>
        <taxon>Onygenales</taxon>
        <taxon>Ajellomycetaceae</taxon>
        <taxon>Emergomyces</taxon>
    </lineage>
</organism>
<accession>A0A1B7NXR2</accession>
<name>A0A1B7NXR2_9EURO</name>
<dbReference type="OrthoDB" id="4187757at2759"/>
<dbReference type="EMBL" id="LGUA01000453">
    <property type="protein sequence ID" value="OAX81561.1"/>
    <property type="molecule type" value="Genomic_DNA"/>
</dbReference>
<comment type="caution">
    <text evidence="2">The sequence shown here is derived from an EMBL/GenBank/DDBJ whole genome shotgun (WGS) entry which is preliminary data.</text>
</comment>
<dbReference type="AlphaFoldDB" id="A0A1B7NXR2"/>
<sequence length="163" mass="18736">MRLERSMRFIGRSKRAEFRERSSESNQEDVKPDTAQSRLNFQKEISQNQKFEGTQYIRQLLDVIEDSARGEIDPCGMVLASFPEIVWEVRENGRLSTFGLAGIRCPPQHPGIARGRNKSSMSMEHLLEYLTLDLHSRVNFEAPITATDANFKLINSLTSFNWN</sequence>
<evidence type="ECO:0000313" key="3">
    <source>
        <dbReference type="Proteomes" id="UP000091918"/>
    </source>
</evidence>
<gene>
    <name evidence="2" type="ORF">ACJ72_04095</name>
</gene>
<proteinExistence type="predicted"/>
<evidence type="ECO:0000313" key="2">
    <source>
        <dbReference type="EMBL" id="OAX81561.1"/>
    </source>
</evidence>